<dbReference type="Gene3D" id="2.30.30.30">
    <property type="match status" value="1"/>
</dbReference>
<evidence type="ECO:0000256" key="2">
    <source>
        <dbReference type="ARBA" id="ARBA00022980"/>
    </source>
</evidence>
<dbReference type="InterPro" id="IPR022666">
    <property type="entry name" value="Ribosomal_uL2_RNA-bd_dom"/>
</dbReference>
<evidence type="ECO:0000259" key="6">
    <source>
        <dbReference type="SMART" id="SM01383"/>
    </source>
</evidence>
<dbReference type="InParanoid" id="A0A2I3FRW9"/>
<reference evidence="7" key="3">
    <citation type="submission" date="2025-09" db="UniProtKB">
        <authorList>
            <consortium name="Ensembl"/>
        </authorList>
    </citation>
    <scope>IDENTIFICATION</scope>
</reference>
<dbReference type="GO" id="GO:0003723">
    <property type="term" value="F:RNA binding"/>
    <property type="evidence" value="ECO:0007669"/>
    <property type="project" value="TreeGrafter"/>
</dbReference>
<name>A0A2I3FRW9_NOMLE</name>
<dbReference type="InterPro" id="IPR008991">
    <property type="entry name" value="Translation_prot_SH3-like_sf"/>
</dbReference>
<dbReference type="InterPro" id="IPR014722">
    <property type="entry name" value="Rib_uL2_dom2"/>
</dbReference>
<dbReference type="InterPro" id="IPR022669">
    <property type="entry name" value="Ribosomal_uL2_C"/>
</dbReference>
<reference evidence="7 8" key="1">
    <citation type="submission" date="2012-10" db="EMBL/GenBank/DDBJ databases">
        <authorList>
            <consortium name="Gibbon Genome Sequencing Consortium"/>
        </authorList>
    </citation>
    <scope>NUCLEOTIDE SEQUENCE [LARGE SCALE GENOMIC DNA]</scope>
</reference>
<keyword evidence="3" id="KW-0687">Ribonucleoprotein</keyword>
<feature type="domain" description="Large ribosomal subunit protein uL2 RNA-binding" evidence="6">
    <location>
        <begin position="80"/>
        <end position="140"/>
    </location>
</feature>
<dbReference type="SMART" id="SM01382">
    <property type="entry name" value="Ribosomal_L2_C"/>
    <property type="match status" value="1"/>
</dbReference>
<evidence type="ECO:0000256" key="3">
    <source>
        <dbReference type="ARBA" id="ARBA00023274"/>
    </source>
</evidence>
<keyword evidence="8" id="KW-1185">Reference proteome</keyword>
<dbReference type="OMA" id="QWPSALM"/>
<dbReference type="Pfam" id="PF03947">
    <property type="entry name" value="Ribosomal_L2_C"/>
    <property type="match status" value="1"/>
</dbReference>
<dbReference type="SUPFAM" id="SSF50104">
    <property type="entry name" value="Translation proteins SH3-like domain"/>
    <property type="match status" value="1"/>
</dbReference>
<comment type="similarity">
    <text evidence="1">Belongs to the universal ribosomal protein uL2 family.</text>
</comment>
<dbReference type="STRING" id="61853.ENSNLEP00000024730"/>
<protein>
    <submittedName>
        <fullName evidence="7">Uncharacterized protein</fullName>
    </submittedName>
</protein>
<evidence type="ECO:0000256" key="1">
    <source>
        <dbReference type="ARBA" id="ARBA00005636"/>
    </source>
</evidence>
<dbReference type="Proteomes" id="UP000001073">
    <property type="component" value="Chromosome 10"/>
</dbReference>
<dbReference type="GO" id="GO:0032543">
    <property type="term" value="P:mitochondrial translation"/>
    <property type="evidence" value="ECO:0007669"/>
    <property type="project" value="TreeGrafter"/>
</dbReference>
<dbReference type="EMBL" id="ADFV01186496">
    <property type="status" value="NOT_ANNOTATED_CDS"/>
    <property type="molecule type" value="Genomic_DNA"/>
</dbReference>
<dbReference type="GeneTree" id="ENSGT00940000153244"/>
<dbReference type="PANTHER" id="PTHR13691">
    <property type="entry name" value="RIBOSOMAL PROTEIN L2"/>
    <property type="match status" value="1"/>
</dbReference>
<evidence type="ECO:0000256" key="4">
    <source>
        <dbReference type="SAM" id="SignalP"/>
    </source>
</evidence>
<reference evidence="7" key="2">
    <citation type="submission" date="2025-08" db="UniProtKB">
        <authorList>
            <consortium name="Ensembl"/>
        </authorList>
    </citation>
    <scope>IDENTIFICATION</scope>
</reference>
<dbReference type="GO" id="GO:0005762">
    <property type="term" value="C:mitochondrial large ribosomal subunit"/>
    <property type="evidence" value="ECO:0007669"/>
    <property type="project" value="TreeGrafter"/>
</dbReference>
<dbReference type="PANTHER" id="PTHR13691:SF73">
    <property type="entry name" value="LARGE RIBOSOMAL SUBUNIT PROTEIN UL2M"/>
    <property type="match status" value="1"/>
</dbReference>
<evidence type="ECO:0000259" key="5">
    <source>
        <dbReference type="SMART" id="SM01382"/>
    </source>
</evidence>
<dbReference type="AlphaFoldDB" id="A0A2I3FRW9"/>
<dbReference type="SMART" id="SM01383">
    <property type="entry name" value="Ribosomal_L2"/>
    <property type="match status" value="1"/>
</dbReference>
<feature type="signal peptide" evidence="4">
    <location>
        <begin position="1"/>
        <end position="21"/>
    </location>
</feature>
<evidence type="ECO:0000313" key="7">
    <source>
        <dbReference type="Ensembl" id="ENSNLEP00000024730.1"/>
    </source>
</evidence>
<dbReference type="Gene3D" id="2.40.50.140">
    <property type="entry name" value="Nucleic acid-binding proteins"/>
    <property type="match status" value="1"/>
</dbReference>
<dbReference type="SUPFAM" id="SSF50249">
    <property type="entry name" value="Nucleic acid-binding proteins"/>
    <property type="match status" value="1"/>
</dbReference>
<accession>A0A2I3FRW9</accession>
<dbReference type="InterPro" id="IPR012340">
    <property type="entry name" value="NA-bd_OB-fold"/>
</dbReference>
<keyword evidence="4" id="KW-0732">Signal</keyword>
<keyword evidence="2" id="KW-0689">Ribosomal protein</keyword>
<sequence>MALWALTCALHSLSLAPPTVATPVPSLFPASQVMNNALFQWPSALMLLPCHQILTSMALSANFVHTKYTIKPVKMRKSGGEDHTGQIWVHGIGRGPFEEKVIQIHCDPCRSADIGLVAGGSQKHWIIATENIQAGDTILNSNHIGQMAEGDAYPLGALPVGTLINNMESEPGRAAEKCGVLLWKVNGTAIIQLPSKRQMQVLETLSNTDHNKQVTGRAGHNRWLGKRPSSGLWHCKGCWAGRKIWPLPFMKSYVKLPSDAAQS</sequence>
<evidence type="ECO:0000313" key="8">
    <source>
        <dbReference type="Proteomes" id="UP000001073"/>
    </source>
</evidence>
<dbReference type="GO" id="GO:0003735">
    <property type="term" value="F:structural constituent of ribosome"/>
    <property type="evidence" value="ECO:0007669"/>
    <property type="project" value="InterPro"/>
</dbReference>
<organism evidence="7 8">
    <name type="scientific">Nomascus leucogenys</name>
    <name type="common">Northern white-cheeked gibbon</name>
    <name type="synonym">Hylobates leucogenys</name>
    <dbReference type="NCBI Taxonomy" id="61853"/>
    <lineage>
        <taxon>Eukaryota</taxon>
        <taxon>Metazoa</taxon>
        <taxon>Chordata</taxon>
        <taxon>Craniata</taxon>
        <taxon>Vertebrata</taxon>
        <taxon>Euteleostomi</taxon>
        <taxon>Mammalia</taxon>
        <taxon>Eutheria</taxon>
        <taxon>Euarchontoglires</taxon>
        <taxon>Primates</taxon>
        <taxon>Haplorrhini</taxon>
        <taxon>Catarrhini</taxon>
        <taxon>Hylobatidae</taxon>
        <taxon>Nomascus</taxon>
    </lineage>
</organism>
<proteinExistence type="inferred from homology"/>
<feature type="chain" id="PRO_5014154670" evidence="4">
    <location>
        <begin position="22"/>
        <end position="263"/>
    </location>
</feature>
<feature type="domain" description="Large ribosomal subunit protein uL2 C-terminal" evidence="5">
    <location>
        <begin position="147"/>
        <end position="248"/>
    </location>
</feature>
<dbReference type="InterPro" id="IPR002171">
    <property type="entry name" value="Ribosomal_uL2"/>
</dbReference>
<dbReference type="Ensembl" id="ENSNLET00000057850.1">
    <property type="protein sequence ID" value="ENSNLEP00000024730.1"/>
    <property type="gene ID" value="ENSNLEG00000028489.1"/>
</dbReference>